<sequence length="253" mass="28122">MKAKDLIDRNKPPSICIYGPAGSGKTALVSQASGAYMLDFDDGMRTAVTLNDKFTPLRQQIEFDIYVDQDTTAPRAFIDAKQKLMAVAQMRLVDKWPFDAIIIDSLTGLCRSAMMHVLGCSGDAMRVPQIQHYQQAINAVESVLTILRSLRVPVLMTAHEMLVETDAGSFIRIMSVTKPHGMNKLPWLFDEVLHMKIRRMGQNKINYIVSGKGTSAIAVRTRSGITDDVVINEIGLVGLFDLVGFKYGKENKR</sequence>
<dbReference type="InterPro" id="IPR003593">
    <property type="entry name" value="AAA+_ATPase"/>
</dbReference>
<dbReference type="Gene3D" id="3.40.50.300">
    <property type="entry name" value="P-loop containing nucleotide triphosphate hydrolases"/>
    <property type="match status" value="1"/>
</dbReference>
<evidence type="ECO:0000259" key="1">
    <source>
        <dbReference type="SMART" id="SM00382"/>
    </source>
</evidence>
<accession>A0A0F9CDA0</accession>
<gene>
    <name evidence="2" type="ORF">LCGC14_2339410</name>
</gene>
<feature type="domain" description="AAA+ ATPase" evidence="1">
    <location>
        <begin position="11"/>
        <end position="180"/>
    </location>
</feature>
<evidence type="ECO:0000313" key="2">
    <source>
        <dbReference type="EMBL" id="KKL47054.1"/>
    </source>
</evidence>
<dbReference type="InterPro" id="IPR027417">
    <property type="entry name" value="P-loop_NTPase"/>
</dbReference>
<organism evidence="2">
    <name type="scientific">marine sediment metagenome</name>
    <dbReference type="NCBI Taxonomy" id="412755"/>
    <lineage>
        <taxon>unclassified sequences</taxon>
        <taxon>metagenomes</taxon>
        <taxon>ecological metagenomes</taxon>
    </lineage>
</organism>
<name>A0A0F9CDA0_9ZZZZ</name>
<dbReference type="SMART" id="SM00382">
    <property type="entry name" value="AAA"/>
    <property type="match status" value="1"/>
</dbReference>
<dbReference type="AlphaFoldDB" id="A0A0F9CDA0"/>
<dbReference type="Pfam" id="PF13479">
    <property type="entry name" value="AAA_24"/>
    <property type="match status" value="1"/>
</dbReference>
<proteinExistence type="predicted"/>
<protein>
    <recommendedName>
        <fullName evidence="1">AAA+ ATPase domain-containing protein</fullName>
    </recommendedName>
</protein>
<dbReference type="SUPFAM" id="SSF52540">
    <property type="entry name" value="P-loop containing nucleoside triphosphate hydrolases"/>
    <property type="match status" value="1"/>
</dbReference>
<dbReference type="EMBL" id="LAZR01033809">
    <property type="protein sequence ID" value="KKL47054.1"/>
    <property type="molecule type" value="Genomic_DNA"/>
</dbReference>
<reference evidence="2" key="1">
    <citation type="journal article" date="2015" name="Nature">
        <title>Complex archaea that bridge the gap between prokaryotes and eukaryotes.</title>
        <authorList>
            <person name="Spang A."/>
            <person name="Saw J.H."/>
            <person name="Jorgensen S.L."/>
            <person name="Zaremba-Niedzwiedzka K."/>
            <person name="Martijn J."/>
            <person name="Lind A.E."/>
            <person name="van Eijk R."/>
            <person name="Schleper C."/>
            <person name="Guy L."/>
            <person name="Ettema T.J."/>
        </authorList>
    </citation>
    <scope>NUCLEOTIDE SEQUENCE</scope>
</reference>
<comment type="caution">
    <text evidence="2">The sequence shown here is derived from an EMBL/GenBank/DDBJ whole genome shotgun (WGS) entry which is preliminary data.</text>
</comment>